<feature type="transmembrane region" description="Helical" evidence="2">
    <location>
        <begin position="222"/>
        <end position="244"/>
    </location>
</feature>
<feature type="region of interest" description="Disordered" evidence="1">
    <location>
        <begin position="294"/>
        <end position="320"/>
    </location>
</feature>
<feature type="region of interest" description="Disordered" evidence="1">
    <location>
        <begin position="604"/>
        <end position="738"/>
    </location>
</feature>
<feature type="compositionally biased region" description="Low complexity" evidence="1">
    <location>
        <begin position="448"/>
        <end position="460"/>
    </location>
</feature>
<dbReference type="AlphaFoldDB" id="A0AAX4K078"/>
<feature type="compositionally biased region" description="Polar residues" evidence="1">
    <location>
        <begin position="721"/>
        <end position="731"/>
    </location>
</feature>
<gene>
    <name evidence="3" type="ORF">L201_005495</name>
</gene>
<proteinExistence type="predicted"/>
<keyword evidence="4" id="KW-1185">Reference proteome</keyword>
<feature type="compositionally biased region" description="Polar residues" evidence="1">
    <location>
        <begin position="643"/>
        <end position="655"/>
    </location>
</feature>
<feature type="compositionally biased region" description="Low complexity" evidence="1">
    <location>
        <begin position="394"/>
        <end position="414"/>
    </location>
</feature>
<feature type="compositionally biased region" description="Polar residues" evidence="1">
    <location>
        <begin position="431"/>
        <end position="447"/>
    </location>
</feature>
<feature type="compositionally biased region" description="Basic residues" evidence="1">
    <location>
        <begin position="693"/>
        <end position="708"/>
    </location>
</feature>
<sequence length="750" mass="83867">MDLDIIPDILETIVEPDPYLQYQPTFAYTLPIQLLVNGITFTLLCVLLIHLLFTTQYHYPLAPLNYILQFFSILTVLISVVIKIIVILQHTAKSADIWPYDLDYVAVSIPPPTWNTGRCAAWFLLQALNNGLSNITHIQFLTMLYPSRTEARLIMFVLGPLAIASSALVFSALSPHQTVLDISDAIRNVFNSTLLLIFTISLIIWGFFVNRRRAWRFDGGTAVFGFGSLLLALISTSFNFVAVAEDGIDWLQHLLFAAILWQIWLGWWWWVGSGMGIGEVEDIMERAERKKRKAAKSASRARAAAADGASTGFNGNTNNSNRIRATSLSGIADNFHTGVTSILKSTRVAASSASGSLTRRNTNRERSYNDNDNDHHRAEEGAIELDDLGDSSHHQQQNRSRSRNSNNNNSQQQHVEFDSQAMEENEESLSRGRNNGLSNIQTQQPGQASTTSETSSTSATPSLHPPKTFGQLISFPTTLIIIYLRKLRKAHEEAAKQQALNRAERRQRVFHDSVSPPNGLTQLVDNDNHDNDGVNKDQTPTNNNIPAINIINDAGNNTNNNNTNNNTSRRNSNTVRYERGIMDSGTEDIGWGLGKFGIREHEESSKRLRQAGERLNEDRLLPVQPEAEPSTSSSRRQSELSRLNITNDQREGNGNSQSQSLPQATTQTQTQNNEEGEWEDIDSSNSSSEPNSRRQRNNRRTSRFRRGRGGGNTTHDPDQIADQSNTANAGSGWSWWGPLKDWRLNDRSAF</sequence>
<feature type="compositionally biased region" description="Basic and acidic residues" evidence="1">
    <location>
        <begin position="526"/>
        <end position="535"/>
    </location>
</feature>
<evidence type="ECO:0000313" key="4">
    <source>
        <dbReference type="Proteomes" id="UP001355207"/>
    </source>
</evidence>
<feature type="compositionally biased region" description="Polar residues" evidence="1">
    <location>
        <begin position="515"/>
        <end position="524"/>
    </location>
</feature>
<feature type="transmembrane region" description="Helical" evidence="2">
    <location>
        <begin position="193"/>
        <end position="210"/>
    </location>
</feature>
<reference evidence="3 4" key="1">
    <citation type="submission" date="2024-01" db="EMBL/GenBank/DDBJ databases">
        <title>Comparative genomics of Cryptococcus and Kwoniella reveals pathogenesis evolution and contrasting modes of karyotype evolution via chromosome fusion or intercentromeric recombination.</title>
        <authorList>
            <person name="Coelho M.A."/>
            <person name="David-Palma M."/>
            <person name="Shea T."/>
            <person name="Bowers K."/>
            <person name="McGinley-Smith S."/>
            <person name="Mohammad A.W."/>
            <person name="Gnirke A."/>
            <person name="Yurkov A.M."/>
            <person name="Nowrousian M."/>
            <person name="Sun S."/>
            <person name="Cuomo C.A."/>
            <person name="Heitman J."/>
        </authorList>
    </citation>
    <scope>NUCLEOTIDE SEQUENCE [LARGE SCALE GENOMIC DNA]</scope>
    <source>
        <strain evidence="3 4">CBS 6074</strain>
    </source>
</reference>
<dbReference type="GeneID" id="91096165"/>
<feature type="compositionally biased region" description="Basic and acidic residues" evidence="1">
    <location>
        <begin position="362"/>
        <end position="380"/>
    </location>
</feature>
<feature type="transmembrane region" description="Helical" evidence="2">
    <location>
        <begin position="153"/>
        <end position="173"/>
    </location>
</feature>
<dbReference type="EMBL" id="CP144104">
    <property type="protein sequence ID" value="WWC90559.1"/>
    <property type="molecule type" value="Genomic_DNA"/>
</dbReference>
<feature type="compositionally biased region" description="Low complexity" evidence="1">
    <location>
        <begin position="296"/>
        <end position="320"/>
    </location>
</feature>
<protein>
    <submittedName>
        <fullName evidence="3">Uncharacterized protein</fullName>
    </submittedName>
</protein>
<feature type="region of interest" description="Disordered" evidence="1">
    <location>
        <begin position="512"/>
        <end position="589"/>
    </location>
</feature>
<feature type="compositionally biased region" description="Low complexity" evidence="1">
    <location>
        <begin position="656"/>
        <end position="671"/>
    </location>
</feature>
<feature type="region of interest" description="Disordered" evidence="1">
    <location>
        <begin position="350"/>
        <end position="470"/>
    </location>
</feature>
<keyword evidence="2" id="KW-1133">Transmembrane helix</keyword>
<evidence type="ECO:0000313" key="3">
    <source>
        <dbReference type="EMBL" id="WWC90559.1"/>
    </source>
</evidence>
<name>A0AAX4K078_9TREE</name>
<dbReference type="Proteomes" id="UP001355207">
    <property type="component" value="Chromosome 7"/>
</dbReference>
<feature type="transmembrane region" description="Helical" evidence="2">
    <location>
        <begin position="66"/>
        <end position="88"/>
    </location>
</feature>
<feature type="compositionally biased region" description="Basic and acidic residues" evidence="1">
    <location>
        <begin position="604"/>
        <end position="620"/>
    </location>
</feature>
<feature type="transmembrane region" description="Helical" evidence="2">
    <location>
        <begin position="250"/>
        <end position="270"/>
    </location>
</feature>
<dbReference type="RefSeq" id="XP_066077322.1">
    <property type="nucleotide sequence ID" value="XM_066221225.1"/>
</dbReference>
<evidence type="ECO:0000256" key="1">
    <source>
        <dbReference type="SAM" id="MobiDB-lite"/>
    </source>
</evidence>
<evidence type="ECO:0000256" key="2">
    <source>
        <dbReference type="SAM" id="Phobius"/>
    </source>
</evidence>
<accession>A0AAX4K078</accession>
<feature type="compositionally biased region" description="Low complexity" evidence="1">
    <location>
        <begin position="536"/>
        <end position="574"/>
    </location>
</feature>
<feature type="compositionally biased region" description="Polar residues" evidence="1">
    <location>
        <begin position="350"/>
        <end position="360"/>
    </location>
</feature>
<feature type="transmembrane region" description="Helical" evidence="2">
    <location>
        <begin position="34"/>
        <end position="54"/>
    </location>
</feature>
<organism evidence="3 4">
    <name type="scientific">Kwoniella dendrophila CBS 6074</name>
    <dbReference type="NCBI Taxonomy" id="1295534"/>
    <lineage>
        <taxon>Eukaryota</taxon>
        <taxon>Fungi</taxon>
        <taxon>Dikarya</taxon>
        <taxon>Basidiomycota</taxon>
        <taxon>Agaricomycotina</taxon>
        <taxon>Tremellomycetes</taxon>
        <taxon>Tremellales</taxon>
        <taxon>Cryptococcaceae</taxon>
        <taxon>Kwoniella</taxon>
    </lineage>
</organism>
<keyword evidence="2" id="KW-0812">Transmembrane</keyword>
<keyword evidence="2" id="KW-0472">Membrane</keyword>